<organism evidence="2 3">
    <name type="scientific">Rhodovulum sulfidophilum</name>
    <name type="common">Rhodobacter sulfidophilus</name>
    <dbReference type="NCBI Taxonomy" id="35806"/>
    <lineage>
        <taxon>Bacteria</taxon>
        <taxon>Pseudomonadati</taxon>
        <taxon>Pseudomonadota</taxon>
        <taxon>Alphaproteobacteria</taxon>
        <taxon>Rhodobacterales</taxon>
        <taxon>Paracoccaceae</taxon>
        <taxon>Rhodovulum</taxon>
    </lineage>
</organism>
<proteinExistence type="predicted"/>
<name>A0ABS1RX00_RHOSU</name>
<keyword evidence="1" id="KW-0472">Membrane</keyword>
<evidence type="ECO:0000313" key="3">
    <source>
        <dbReference type="Proteomes" id="UP000604473"/>
    </source>
</evidence>
<dbReference type="RefSeq" id="WP_075783619.1">
    <property type="nucleotide sequence ID" value="NZ_JAESJD010000011.1"/>
</dbReference>
<protein>
    <submittedName>
        <fullName evidence="2">Uncharacterized protein</fullName>
    </submittedName>
</protein>
<keyword evidence="1" id="KW-0812">Transmembrane</keyword>
<keyword evidence="1" id="KW-1133">Transmembrane helix</keyword>
<feature type="transmembrane region" description="Helical" evidence="1">
    <location>
        <begin position="30"/>
        <end position="51"/>
    </location>
</feature>
<gene>
    <name evidence="2" type="ORF">JMM60_17740</name>
</gene>
<sequence length="74" mass="7482">MKFFGMAAFGASALLLAVFAINLIGARAGAALIGTAAETVLLFLAAACFGLGTLSCEARRDACDADGPEVSRRS</sequence>
<evidence type="ECO:0000256" key="1">
    <source>
        <dbReference type="SAM" id="Phobius"/>
    </source>
</evidence>
<comment type="caution">
    <text evidence="2">The sequence shown here is derived from an EMBL/GenBank/DDBJ whole genome shotgun (WGS) entry which is preliminary data.</text>
</comment>
<reference evidence="2 3" key="1">
    <citation type="submission" date="2021-01" db="EMBL/GenBank/DDBJ databases">
        <title>Draft genomes of Rhodovulum sulfidophilum.</title>
        <authorList>
            <person name="Guzman M.S."/>
        </authorList>
    </citation>
    <scope>NUCLEOTIDE SEQUENCE [LARGE SCALE GENOMIC DNA]</scope>
    <source>
        <strain evidence="2 3">AB35</strain>
    </source>
</reference>
<accession>A0ABS1RX00</accession>
<dbReference type="EMBL" id="JAESJJ010000030">
    <property type="protein sequence ID" value="MBL3610606.1"/>
    <property type="molecule type" value="Genomic_DNA"/>
</dbReference>
<dbReference type="Proteomes" id="UP000604473">
    <property type="component" value="Unassembled WGS sequence"/>
</dbReference>
<evidence type="ECO:0000313" key="2">
    <source>
        <dbReference type="EMBL" id="MBL3610606.1"/>
    </source>
</evidence>
<keyword evidence="3" id="KW-1185">Reference proteome</keyword>